<reference evidence="9 10" key="1">
    <citation type="submission" date="2013-07" db="EMBL/GenBank/DDBJ databases">
        <title>Comparative Genomic and Metabolomic Analysis of Twelve Strains of Pseudoalteromonas luteoviolacea.</title>
        <authorList>
            <person name="Vynne N.G."/>
            <person name="Mansson M."/>
            <person name="Gram L."/>
        </authorList>
    </citation>
    <scope>NUCLEOTIDE SEQUENCE [LARGE SCALE GENOMIC DNA]</scope>
    <source>
        <strain evidence="9 10">DSM 6061</strain>
    </source>
</reference>
<keyword evidence="3 7" id="KW-0255">Endonuclease</keyword>
<dbReference type="SMART" id="SM00927">
    <property type="entry name" value="MutH"/>
    <property type="match status" value="1"/>
</dbReference>
<sequence>MVNLPPQTTRSKNKQAGLNPHATTYLVKLTENNQIYESTLVQRVSPPTSVSELMQRVEAIAGTTLGELAAQFQFKSPEDLLKEKGWPGQLIEHVLGASAGSKPVPDFEQIGVELKTLPISYQGKPLETTYVSIVPLTELTGLTWQQSSVKKKLSHVLWLPILAERDIAPVDRTIGTGFLWQPSFEQEAQLRRDWEEQIELIALGRIQEISGHLGEVMQIRPKAANSKVLTDAIGPDGGLIKTLPRGFYLKTQFTQSILLDHFSN</sequence>
<comment type="function">
    <text evidence="7">Sequence-specific endonuclease that cleaves unmethylated GATC sequences. It is involved in DNA mismatch repair.</text>
</comment>
<organism evidence="9 10">
    <name type="scientific">Pseudoalteromonas luteoviolacea DSM 6061</name>
    <dbReference type="NCBI Taxonomy" id="1365250"/>
    <lineage>
        <taxon>Bacteria</taxon>
        <taxon>Pseudomonadati</taxon>
        <taxon>Pseudomonadota</taxon>
        <taxon>Gammaproteobacteria</taxon>
        <taxon>Alteromonadales</taxon>
        <taxon>Pseudoalteromonadaceae</taxon>
        <taxon>Pseudoalteromonas</taxon>
    </lineage>
</organism>
<evidence type="ECO:0000313" key="10">
    <source>
        <dbReference type="Proteomes" id="UP000076643"/>
    </source>
</evidence>
<dbReference type="CDD" id="cd00583">
    <property type="entry name" value="MutH-like"/>
    <property type="match status" value="1"/>
</dbReference>
<dbReference type="Pfam" id="PF02976">
    <property type="entry name" value="MutH"/>
    <property type="match status" value="1"/>
</dbReference>
<keyword evidence="10" id="KW-1185">Reference proteome</keyword>
<dbReference type="InterPro" id="IPR004230">
    <property type="entry name" value="DNA_mismatch_repair_MutH"/>
</dbReference>
<keyword evidence="1 7" id="KW-0963">Cytoplasm</keyword>
<dbReference type="Proteomes" id="UP000076643">
    <property type="component" value="Unassembled WGS sequence"/>
</dbReference>
<evidence type="ECO:0000313" key="9">
    <source>
        <dbReference type="EMBL" id="KZN37531.1"/>
    </source>
</evidence>
<dbReference type="GO" id="GO:0003677">
    <property type="term" value="F:DNA binding"/>
    <property type="evidence" value="ECO:0007669"/>
    <property type="project" value="InterPro"/>
</dbReference>
<evidence type="ECO:0000256" key="3">
    <source>
        <dbReference type="ARBA" id="ARBA00022759"/>
    </source>
</evidence>
<dbReference type="InterPro" id="IPR037057">
    <property type="entry name" value="DNA_rep_MutH/T2_RE_sf"/>
</dbReference>
<dbReference type="HAMAP" id="MF_00759">
    <property type="entry name" value="MutH"/>
    <property type="match status" value="1"/>
</dbReference>
<dbReference type="GO" id="GO:0004519">
    <property type="term" value="F:endonuclease activity"/>
    <property type="evidence" value="ECO:0007669"/>
    <property type="project" value="UniProtKB-UniRule"/>
</dbReference>
<evidence type="ECO:0000256" key="6">
    <source>
        <dbReference type="ARBA" id="ARBA00023204"/>
    </source>
</evidence>
<name>A0A166WIT2_9GAMM</name>
<evidence type="ECO:0000256" key="4">
    <source>
        <dbReference type="ARBA" id="ARBA00022763"/>
    </source>
</evidence>
<dbReference type="GO" id="GO:0005737">
    <property type="term" value="C:cytoplasm"/>
    <property type="evidence" value="ECO:0007669"/>
    <property type="project" value="UniProtKB-SubCell"/>
</dbReference>
<evidence type="ECO:0000256" key="5">
    <source>
        <dbReference type="ARBA" id="ARBA00022801"/>
    </source>
</evidence>
<evidence type="ECO:0000256" key="1">
    <source>
        <dbReference type="ARBA" id="ARBA00022490"/>
    </source>
</evidence>
<dbReference type="GO" id="GO:0006304">
    <property type="term" value="P:DNA modification"/>
    <property type="evidence" value="ECO:0007669"/>
    <property type="project" value="InterPro"/>
</dbReference>
<evidence type="ECO:0000256" key="2">
    <source>
        <dbReference type="ARBA" id="ARBA00022722"/>
    </source>
</evidence>
<dbReference type="NCBIfam" id="TIGR02248">
    <property type="entry name" value="mutH_TIGR"/>
    <property type="match status" value="1"/>
</dbReference>
<dbReference type="InterPro" id="IPR011337">
    <property type="entry name" value="DNA_rep_MutH/RE_typeII_Sau3AI"/>
</dbReference>
<protein>
    <recommendedName>
        <fullName evidence="7">DNA mismatch repair protein MutH</fullName>
    </recommendedName>
    <alternativeName>
        <fullName evidence="7">Methyl-directed mismatch repair protein</fullName>
    </alternativeName>
</protein>
<comment type="similarity">
    <text evidence="7">Belongs to the MutH family.</text>
</comment>
<keyword evidence="4 7" id="KW-0227">DNA damage</keyword>
<dbReference type="STRING" id="43657.S4054249_16790"/>
<dbReference type="AlphaFoldDB" id="A0A166WIT2"/>
<comment type="caution">
    <text evidence="9">The sequence shown here is derived from an EMBL/GenBank/DDBJ whole genome shotgun (WGS) entry which is preliminary data.</text>
</comment>
<dbReference type="SUPFAM" id="SSF52980">
    <property type="entry name" value="Restriction endonuclease-like"/>
    <property type="match status" value="1"/>
</dbReference>
<dbReference type="GO" id="GO:0016787">
    <property type="term" value="F:hydrolase activity"/>
    <property type="evidence" value="ECO:0007669"/>
    <property type="project" value="UniProtKB-KW"/>
</dbReference>
<evidence type="ECO:0000259" key="8">
    <source>
        <dbReference type="SMART" id="SM00927"/>
    </source>
</evidence>
<proteinExistence type="inferred from homology"/>
<feature type="domain" description="DNA mismatch repair MutH/Type II restriction enzyme Sau3AI" evidence="8">
    <location>
        <begin position="95"/>
        <end position="193"/>
    </location>
</feature>
<dbReference type="InterPro" id="IPR011335">
    <property type="entry name" value="Restrct_endonuc-II-like"/>
</dbReference>
<dbReference type="GO" id="GO:0006298">
    <property type="term" value="P:mismatch repair"/>
    <property type="evidence" value="ECO:0007669"/>
    <property type="project" value="UniProtKB-UniRule"/>
</dbReference>
<evidence type="ECO:0000256" key="7">
    <source>
        <dbReference type="HAMAP-Rule" id="MF_00759"/>
    </source>
</evidence>
<dbReference type="EMBL" id="AUYB01000103">
    <property type="protein sequence ID" value="KZN37531.1"/>
    <property type="molecule type" value="Genomic_DNA"/>
</dbReference>
<dbReference type="NCBIfam" id="NF003458">
    <property type="entry name" value="PRK05070.1"/>
    <property type="match status" value="1"/>
</dbReference>
<accession>A0A166WIT2</accession>
<keyword evidence="5 7" id="KW-0378">Hydrolase</keyword>
<dbReference type="PATRIC" id="fig|1365250.3.peg.2541"/>
<keyword evidence="2 7" id="KW-0540">Nuclease</keyword>
<dbReference type="Gene3D" id="3.40.600.10">
    <property type="entry name" value="DNA mismatch repair MutH/Restriction endonuclease, type II"/>
    <property type="match status" value="1"/>
</dbReference>
<comment type="subcellular location">
    <subcellularLocation>
        <location evidence="7">Cytoplasm</location>
    </subcellularLocation>
</comment>
<keyword evidence="6 7" id="KW-0234">DNA repair</keyword>
<gene>
    <name evidence="7" type="primary">mutH</name>
    <name evidence="9" type="ORF">N475_01590</name>
</gene>